<name>A0A0D8ZML9_9CYAN</name>
<dbReference type="EMBL" id="JYON01000038">
    <property type="protein sequence ID" value="KJH69597.1"/>
    <property type="molecule type" value="Genomic_DNA"/>
</dbReference>
<comment type="caution">
    <text evidence="1">The sequence shown here is derived from an EMBL/GenBank/DDBJ whole genome shotgun (WGS) entry which is preliminary data.</text>
</comment>
<organism evidence="1 2">
    <name type="scientific">Aliterella atlantica CENA595</name>
    <dbReference type="NCBI Taxonomy" id="1618023"/>
    <lineage>
        <taxon>Bacteria</taxon>
        <taxon>Bacillati</taxon>
        <taxon>Cyanobacteriota</taxon>
        <taxon>Cyanophyceae</taxon>
        <taxon>Chroococcidiopsidales</taxon>
        <taxon>Aliterellaceae</taxon>
        <taxon>Aliterella</taxon>
    </lineage>
</organism>
<accession>A0A0D8ZML9</accession>
<dbReference type="Proteomes" id="UP000032452">
    <property type="component" value="Unassembled WGS sequence"/>
</dbReference>
<reference evidence="1 2" key="1">
    <citation type="submission" date="2015-02" db="EMBL/GenBank/DDBJ databases">
        <title>Draft genome of a novel marine cyanobacterium (Chroococcales) isolated from South Atlantic Ocean.</title>
        <authorList>
            <person name="Rigonato J."/>
            <person name="Alvarenga D.O."/>
            <person name="Branco L.H."/>
            <person name="Varani A.M."/>
            <person name="Brandini F.P."/>
            <person name="Fiore M.F."/>
        </authorList>
    </citation>
    <scope>NUCLEOTIDE SEQUENCE [LARGE SCALE GENOMIC DNA]</scope>
    <source>
        <strain evidence="1 2">CENA595</strain>
    </source>
</reference>
<gene>
    <name evidence="1" type="ORF">UH38_22945</name>
</gene>
<evidence type="ECO:0000313" key="1">
    <source>
        <dbReference type="EMBL" id="KJH69597.1"/>
    </source>
</evidence>
<evidence type="ECO:0000313" key="2">
    <source>
        <dbReference type="Proteomes" id="UP000032452"/>
    </source>
</evidence>
<sequence>MDEKPTLIKENAARAAKLSSDAVSAMKAGDFHLSRALLKDAVEAGRKCQVLIKDNQNSPTES</sequence>
<protein>
    <submittedName>
        <fullName evidence="1">Uncharacterized protein</fullName>
    </submittedName>
</protein>
<keyword evidence="2" id="KW-1185">Reference proteome</keyword>
<dbReference type="STRING" id="1618023.UH38_22945"/>
<dbReference type="AlphaFoldDB" id="A0A0D8ZML9"/>
<proteinExistence type="predicted"/>
<dbReference type="RefSeq" id="WP_045057033.1">
    <property type="nucleotide sequence ID" value="NZ_CAWMDP010000039.1"/>
</dbReference>